<keyword evidence="2" id="KW-1185">Reference proteome</keyword>
<proteinExistence type="predicted"/>
<accession>A0A8J3DMK4</accession>
<gene>
    <name evidence="1" type="ORF">GCM10016234_03920</name>
</gene>
<reference evidence="1" key="2">
    <citation type="submission" date="2020-09" db="EMBL/GenBank/DDBJ databases">
        <authorList>
            <person name="Sun Q."/>
            <person name="Kim S."/>
        </authorList>
    </citation>
    <scope>NUCLEOTIDE SEQUENCE</scope>
    <source>
        <strain evidence="1">KCTC 42249</strain>
    </source>
</reference>
<dbReference type="Gene3D" id="3.30.2000.30">
    <property type="match status" value="1"/>
</dbReference>
<protein>
    <recommendedName>
        <fullName evidence="3">DUF3168 domain-containing protein</fullName>
    </recommendedName>
</protein>
<dbReference type="Pfam" id="PF11367">
    <property type="entry name" value="Tail_completion_gp17"/>
    <property type="match status" value="1"/>
</dbReference>
<dbReference type="Proteomes" id="UP000630142">
    <property type="component" value="Unassembled WGS sequence"/>
</dbReference>
<evidence type="ECO:0008006" key="3">
    <source>
        <dbReference type="Google" id="ProtNLM"/>
    </source>
</evidence>
<dbReference type="InterPro" id="IPR021508">
    <property type="entry name" value="Gp17-like"/>
</dbReference>
<evidence type="ECO:0000313" key="2">
    <source>
        <dbReference type="Proteomes" id="UP000630142"/>
    </source>
</evidence>
<reference evidence="1" key="1">
    <citation type="journal article" date="2014" name="Int. J. Syst. Evol. Microbiol.">
        <title>Complete genome sequence of Corynebacterium casei LMG S-19264T (=DSM 44701T), isolated from a smear-ripened cheese.</title>
        <authorList>
            <consortium name="US DOE Joint Genome Institute (JGI-PGF)"/>
            <person name="Walter F."/>
            <person name="Albersmeier A."/>
            <person name="Kalinowski J."/>
            <person name="Ruckert C."/>
        </authorList>
    </citation>
    <scope>NUCLEOTIDE SEQUENCE</scope>
    <source>
        <strain evidence="1">KCTC 42249</strain>
    </source>
</reference>
<dbReference type="AlphaFoldDB" id="A0A8J3DMK4"/>
<dbReference type="RefSeq" id="WP_189501334.1">
    <property type="nucleotide sequence ID" value="NZ_BMZQ01000001.1"/>
</dbReference>
<organism evidence="1 2">
    <name type="scientific">Tianweitania populi</name>
    <dbReference type="NCBI Taxonomy" id="1607949"/>
    <lineage>
        <taxon>Bacteria</taxon>
        <taxon>Pseudomonadati</taxon>
        <taxon>Pseudomonadota</taxon>
        <taxon>Alphaproteobacteria</taxon>
        <taxon>Hyphomicrobiales</taxon>
        <taxon>Phyllobacteriaceae</taxon>
        <taxon>Tianweitania</taxon>
    </lineage>
</organism>
<evidence type="ECO:0000313" key="1">
    <source>
        <dbReference type="EMBL" id="GHD06503.1"/>
    </source>
</evidence>
<dbReference type="InterPro" id="IPR053745">
    <property type="entry name" value="Viral_Tail_Comp_sf"/>
</dbReference>
<name>A0A8J3DMK4_9HYPH</name>
<dbReference type="EMBL" id="BMZQ01000001">
    <property type="protein sequence ID" value="GHD06503.1"/>
    <property type="molecule type" value="Genomic_DNA"/>
</dbReference>
<comment type="caution">
    <text evidence="1">The sequence shown here is derived from an EMBL/GenBank/DDBJ whole genome shotgun (WGS) entry which is preliminary data.</text>
</comment>
<sequence length="135" mass="14966">MAAAAVELQKVIFAALRGDAAISAVVGNRIHDHAPANVRFPYLTFGRSSAYDWSTGTEIGTEHLFSIHVWSKARGKTETLELMGRVEEILRDGKLVPHGHHLVNLTPDFAESRFDEELSLYHGLLRYRAVTEPAA</sequence>